<proteinExistence type="predicted"/>
<protein>
    <recommendedName>
        <fullName evidence="4">DinB family protein</fullName>
    </recommendedName>
</protein>
<evidence type="ECO:0008006" key="4">
    <source>
        <dbReference type="Google" id="ProtNLM"/>
    </source>
</evidence>
<dbReference type="InterPro" id="IPR007061">
    <property type="entry name" value="MST-like"/>
</dbReference>
<organism evidence="2 3">
    <name type="scientific">Planotetraspora mira</name>
    <dbReference type="NCBI Taxonomy" id="58121"/>
    <lineage>
        <taxon>Bacteria</taxon>
        <taxon>Bacillati</taxon>
        <taxon>Actinomycetota</taxon>
        <taxon>Actinomycetes</taxon>
        <taxon>Streptosporangiales</taxon>
        <taxon>Streptosporangiaceae</taxon>
        <taxon>Planotetraspora</taxon>
    </lineage>
</organism>
<comment type="caution">
    <text evidence="2">The sequence shown here is derived from an EMBL/GenBank/DDBJ whole genome shotgun (WGS) entry which is preliminary data.</text>
</comment>
<sequence>MTPIGRYGQDPGMTDQRLNPPPVANEREMLISWLDWHRETLAVKCDGLTEEQLRLRPVPPSTLSLLGLVRHMADVERTWFRRRLNGEDVEPIHFSLEDPDGEFDNVDTASADEAFATWRAEVDAARAVTAAHPDLDTLAKREARGVTVSHRWILVHMIEEYARHNGHADLIREQIDGVTGE</sequence>
<evidence type="ECO:0000313" key="2">
    <source>
        <dbReference type="EMBL" id="GII33682.1"/>
    </source>
</evidence>
<dbReference type="InterPro" id="IPR034660">
    <property type="entry name" value="DinB/YfiT-like"/>
</dbReference>
<accession>A0A8J3XA44</accession>
<name>A0A8J3XA44_9ACTN</name>
<gene>
    <name evidence="2" type="ORF">Pmi06nite_71240</name>
</gene>
<reference evidence="2 3" key="1">
    <citation type="submission" date="2021-01" db="EMBL/GenBank/DDBJ databases">
        <title>Whole genome shotgun sequence of Planotetraspora mira NBRC 15435.</title>
        <authorList>
            <person name="Komaki H."/>
            <person name="Tamura T."/>
        </authorList>
    </citation>
    <scope>NUCLEOTIDE SEQUENCE [LARGE SCALE GENOMIC DNA]</scope>
    <source>
        <strain evidence="2 3">NBRC 15435</strain>
    </source>
</reference>
<dbReference type="SUPFAM" id="SSF109854">
    <property type="entry name" value="DinB/YfiT-like putative metalloenzymes"/>
    <property type="match status" value="1"/>
</dbReference>
<dbReference type="Pfam" id="PF04978">
    <property type="entry name" value="MST"/>
    <property type="match status" value="1"/>
</dbReference>
<dbReference type="EMBL" id="BOOO01000041">
    <property type="protein sequence ID" value="GII33682.1"/>
    <property type="molecule type" value="Genomic_DNA"/>
</dbReference>
<feature type="region of interest" description="Disordered" evidence="1">
    <location>
        <begin position="1"/>
        <end position="22"/>
    </location>
</feature>
<dbReference type="Proteomes" id="UP000650628">
    <property type="component" value="Unassembled WGS sequence"/>
</dbReference>
<dbReference type="AlphaFoldDB" id="A0A8J3XA44"/>
<evidence type="ECO:0000313" key="3">
    <source>
        <dbReference type="Proteomes" id="UP000650628"/>
    </source>
</evidence>
<evidence type="ECO:0000256" key="1">
    <source>
        <dbReference type="SAM" id="MobiDB-lite"/>
    </source>
</evidence>
<dbReference type="Gene3D" id="1.20.120.450">
    <property type="entry name" value="dinb family like domain"/>
    <property type="match status" value="1"/>
</dbReference>
<keyword evidence="3" id="KW-1185">Reference proteome</keyword>